<accession>Q287L0</accession>
<dbReference type="OrthoDB" id="12539at10239"/>
<name>Q287L0_NPVAS</name>
<evidence type="ECO:0000313" key="7">
    <source>
        <dbReference type="Proteomes" id="UP000204644"/>
    </source>
</evidence>
<comment type="similarity">
    <text evidence="1">Belongs to the dUTPase family.</text>
</comment>
<keyword evidence="3" id="KW-0378">Hydrolase</keyword>
<evidence type="ECO:0000256" key="1">
    <source>
        <dbReference type="ARBA" id="ARBA00006581"/>
    </source>
</evidence>
<dbReference type="PANTHER" id="PTHR11241">
    <property type="entry name" value="DEOXYURIDINE 5'-TRIPHOSPHATE NUCLEOTIDOHYDROLASE"/>
    <property type="match status" value="1"/>
</dbReference>
<organism evidence="6 7">
    <name type="scientific">Agrotis segetum nuclear polyhedrosis virus</name>
    <name type="common">AsNPV</name>
    <dbReference type="NCBI Taxonomy" id="1962501"/>
    <lineage>
        <taxon>Viruses</taxon>
        <taxon>Viruses incertae sedis</taxon>
        <taxon>Naldaviricetes</taxon>
        <taxon>Lefavirales</taxon>
        <taxon>Baculoviridae</taxon>
        <taxon>Alphabaculovirus</taxon>
        <taxon>Alphabaculovirus agsegetum</taxon>
    </lineage>
</organism>
<dbReference type="EMBL" id="DQ123841">
    <property type="protein sequence ID" value="AAZ38228.1"/>
    <property type="molecule type" value="Genomic_DNA"/>
</dbReference>
<dbReference type="Gene3D" id="2.70.40.10">
    <property type="match status" value="1"/>
</dbReference>
<feature type="domain" description="dUTPase-like" evidence="5">
    <location>
        <begin position="17"/>
        <end position="141"/>
    </location>
</feature>
<evidence type="ECO:0000256" key="3">
    <source>
        <dbReference type="ARBA" id="ARBA00022801"/>
    </source>
</evidence>
<dbReference type="GO" id="GO:0000287">
    <property type="term" value="F:magnesium ion binding"/>
    <property type="evidence" value="ECO:0007669"/>
    <property type="project" value="InterPro"/>
</dbReference>
<dbReference type="EC" id="3.6.1.23" evidence="2"/>
<reference evidence="6 7" key="2">
    <citation type="journal article" date="2006" name="J. Gen. Virol.">
        <title>Genome sequence of an enhancin gene-rich nucleopolyhedrovirus (NPV) from Agrotis segetum: collinearity with Spodoptera exigua multiple NPV.</title>
        <authorList>
            <person name="Jakubowska A.K."/>
            <person name="Peters S.A."/>
            <person name="Ziemnicka J."/>
            <person name="Vlak J.M."/>
            <person name="van Oers M.M."/>
        </authorList>
    </citation>
    <scope>NUCLEOTIDE SEQUENCE [LARGE SCALE GENOMIC DNA]</scope>
</reference>
<dbReference type="GO" id="GO:0006226">
    <property type="term" value="P:dUMP biosynthetic process"/>
    <property type="evidence" value="ECO:0007669"/>
    <property type="project" value="InterPro"/>
</dbReference>
<dbReference type="InterPro" id="IPR029054">
    <property type="entry name" value="dUTPase-like"/>
</dbReference>
<organismHost>
    <name type="scientific">Lepidoptera</name>
    <name type="common">moths &amp; butterflies</name>
    <dbReference type="NCBI Taxonomy" id="7088"/>
</organismHost>
<dbReference type="GO" id="GO:0046081">
    <property type="term" value="P:dUTP catabolic process"/>
    <property type="evidence" value="ECO:0007669"/>
    <property type="project" value="InterPro"/>
</dbReference>
<sequence>MAERVLKYTKSPGAFAPRMASEGAAGYDLYTPHDFVIKARDSMLIDTGVCIEMPPNMYAQIKSRSGNAVKHQIVAAAGVIDNDYRGTLSVLLFNHGKKSRQFRRGDRIAQFIVRQYYKLPLKECEQLSHTKRDANGFGSTGR</sequence>
<protein>
    <recommendedName>
        <fullName evidence="2">dUTP diphosphatase</fullName>
        <ecNumber evidence="2">3.6.1.23</ecNumber>
    </recommendedName>
</protein>
<dbReference type="CDD" id="cd07557">
    <property type="entry name" value="trimeric_dUTPase"/>
    <property type="match status" value="1"/>
</dbReference>
<dbReference type="PANTHER" id="PTHR11241:SF0">
    <property type="entry name" value="DEOXYURIDINE 5'-TRIPHOSPHATE NUCLEOTIDOHYDROLASE"/>
    <property type="match status" value="1"/>
</dbReference>
<evidence type="ECO:0000256" key="2">
    <source>
        <dbReference type="ARBA" id="ARBA00012379"/>
    </source>
</evidence>
<dbReference type="NCBIfam" id="TIGR00576">
    <property type="entry name" value="dut"/>
    <property type="match status" value="1"/>
</dbReference>
<keyword evidence="7" id="KW-1185">Reference proteome</keyword>
<proteinExistence type="inferred from homology"/>
<dbReference type="GeneID" id="3974326"/>
<keyword evidence="4" id="KW-0546">Nucleotide metabolism</keyword>
<dbReference type="Proteomes" id="UP000204644">
    <property type="component" value="Segment"/>
</dbReference>
<dbReference type="GO" id="GO:0004170">
    <property type="term" value="F:dUTP diphosphatase activity"/>
    <property type="evidence" value="ECO:0007669"/>
    <property type="project" value="UniProtKB-EC"/>
</dbReference>
<dbReference type="NCBIfam" id="NF001862">
    <property type="entry name" value="PRK00601.1"/>
    <property type="match status" value="1"/>
</dbReference>
<evidence type="ECO:0000313" key="6">
    <source>
        <dbReference type="EMBL" id="AAZ38228.1"/>
    </source>
</evidence>
<dbReference type="KEGG" id="vg:3974326"/>
<dbReference type="Pfam" id="PF00692">
    <property type="entry name" value="dUTPase"/>
    <property type="match status" value="1"/>
</dbReference>
<evidence type="ECO:0000259" key="5">
    <source>
        <dbReference type="Pfam" id="PF00692"/>
    </source>
</evidence>
<dbReference type="RefSeq" id="YP_529732.1">
    <property type="nucleotide sequence ID" value="NC_007921.1"/>
</dbReference>
<reference evidence="7" key="1">
    <citation type="journal article" date="2005" name="J. Invertebr. Pathol.">
        <title>Molecular characterization of Agrotis segetum nucleopolyhedrovirus from Poland.</title>
        <authorList>
            <person name="Jakubowska A."/>
            <person name="van Oers M.M."/>
            <person name="Ziemnicka J."/>
            <person name="Lipa J.J."/>
            <person name="Vlak J.M."/>
        </authorList>
    </citation>
    <scope>NUCLEOTIDE SEQUENCE [LARGE SCALE GENOMIC DNA]</scope>
</reference>
<evidence type="ECO:0000256" key="4">
    <source>
        <dbReference type="ARBA" id="ARBA00023080"/>
    </source>
</evidence>
<dbReference type="InterPro" id="IPR036157">
    <property type="entry name" value="dUTPase-like_sf"/>
</dbReference>
<dbReference type="SUPFAM" id="SSF51283">
    <property type="entry name" value="dUTPase-like"/>
    <property type="match status" value="1"/>
</dbReference>
<dbReference type="InterPro" id="IPR008181">
    <property type="entry name" value="dUTPase"/>
</dbReference>
<dbReference type="InterPro" id="IPR033704">
    <property type="entry name" value="dUTPase_trimeric"/>
</dbReference>